<sequence>MKLFQCQG</sequence>
<protein>
    <submittedName>
        <fullName evidence="1">Uncharacterized protein</fullName>
    </submittedName>
</protein>
<reference evidence="1" key="1">
    <citation type="submission" date="2014-11" db="EMBL/GenBank/DDBJ databases">
        <authorList>
            <person name="Amaro Gonzalez C."/>
        </authorList>
    </citation>
    <scope>NUCLEOTIDE SEQUENCE</scope>
</reference>
<organism evidence="1">
    <name type="scientific">Anguilla anguilla</name>
    <name type="common">European freshwater eel</name>
    <name type="synonym">Muraena anguilla</name>
    <dbReference type="NCBI Taxonomy" id="7936"/>
    <lineage>
        <taxon>Eukaryota</taxon>
        <taxon>Metazoa</taxon>
        <taxon>Chordata</taxon>
        <taxon>Craniata</taxon>
        <taxon>Vertebrata</taxon>
        <taxon>Euteleostomi</taxon>
        <taxon>Actinopterygii</taxon>
        <taxon>Neopterygii</taxon>
        <taxon>Teleostei</taxon>
        <taxon>Anguilliformes</taxon>
        <taxon>Anguillidae</taxon>
        <taxon>Anguilla</taxon>
    </lineage>
</organism>
<evidence type="ECO:0000313" key="1">
    <source>
        <dbReference type="EMBL" id="JAH66079.1"/>
    </source>
</evidence>
<dbReference type="EMBL" id="GBXM01042498">
    <property type="protein sequence ID" value="JAH66079.1"/>
    <property type="molecule type" value="Transcribed_RNA"/>
</dbReference>
<proteinExistence type="predicted"/>
<accession>A0A0E9UJP3</accession>
<name>A0A0E9UJP3_ANGAN</name>
<reference evidence="1" key="2">
    <citation type="journal article" date="2015" name="Fish Shellfish Immunol.">
        <title>Early steps in the European eel (Anguilla anguilla)-Vibrio vulnificus interaction in the gills: Role of the RtxA13 toxin.</title>
        <authorList>
            <person name="Callol A."/>
            <person name="Pajuelo D."/>
            <person name="Ebbesson L."/>
            <person name="Teles M."/>
            <person name="MacKenzie S."/>
            <person name="Amaro C."/>
        </authorList>
    </citation>
    <scope>NUCLEOTIDE SEQUENCE</scope>
</reference>